<gene>
    <name evidence="1" type="ORF">S06H3_04719</name>
</gene>
<dbReference type="SUPFAM" id="SSF46785">
    <property type="entry name" value="Winged helix' DNA-binding domain"/>
    <property type="match status" value="1"/>
</dbReference>
<protein>
    <recommendedName>
        <fullName evidence="2">HTH marR-type domain-containing protein</fullName>
    </recommendedName>
</protein>
<dbReference type="InterPro" id="IPR036390">
    <property type="entry name" value="WH_DNA-bd_sf"/>
</dbReference>
<name>X1LY26_9ZZZZ</name>
<dbReference type="InterPro" id="IPR036388">
    <property type="entry name" value="WH-like_DNA-bd_sf"/>
</dbReference>
<evidence type="ECO:0000313" key="1">
    <source>
        <dbReference type="EMBL" id="GAH99013.1"/>
    </source>
</evidence>
<evidence type="ECO:0008006" key="2">
    <source>
        <dbReference type="Google" id="ProtNLM"/>
    </source>
</evidence>
<dbReference type="AlphaFoldDB" id="X1LY26"/>
<accession>X1LY26</accession>
<proteinExistence type="predicted"/>
<organism evidence="1">
    <name type="scientific">marine sediment metagenome</name>
    <dbReference type="NCBI Taxonomy" id="412755"/>
    <lineage>
        <taxon>unclassified sequences</taxon>
        <taxon>metagenomes</taxon>
        <taxon>ecological metagenomes</taxon>
    </lineage>
</organism>
<sequence length="96" mass="10535">MAGMRKIAELDGTNATLRVLLTLYEEGPLPRTKLIEKAPVGKQAVYTALKTLWKLKLAEERRSEGFPGTVLDGLTEKGRKVARKVGEIEGILRMGG</sequence>
<dbReference type="Gene3D" id="1.10.10.10">
    <property type="entry name" value="Winged helix-like DNA-binding domain superfamily/Winged helix DNA-binding domain"/>
    <property type="match status" value="1"/>
</dbReference>
<reference evidence="1" key="1">
    <citation type="journal article" date="2014" name="Front. Microbiol.">
        <title>High frequency of phylogenetically diverse reductive dehalogenase-homologous genes in deep subseafloor sedimentary metagenomes.</title>
        <authorList>
            <person name="Kawai M."/>
            <person name="Futagami T."/>
            <person name="Toyoda A."/>
            <person name="Takaki Y."/>
            <person name="Nishi S."/>
            <person name="Hori S."/>
            <person name="Arai W."/>
            <person name="Tsubouchi T."/>
            <person name="Morono Y."/>
            <person name="Uchiyama I."/>
            <person name="Ito T."/>
            <person name="Fujiyama A."/>
            <person name="Inagaki F."/>
            <person name="Takami H."/>
        </authorList>
    </citation>
    <scope>NUCLEOTIDE SEQUENCE</scope>
    <source>
        <strain evidence="1">Expedition CK06-06</strain>
    </source>
</reference>
<dbReference type="EMBL" id="BARV01001680">
    <property type="protein sequence ID" value="GAH99013.1"/>
    <property type="molecule type" value="Genomic_DNA"/>
</dbReference>
<comment type="caution">
    <text evidence="1">The sequence shown here is derived from an EMBL/GenBank/DDBJ whole genome shotgun (WGS) entry which is preliminary data.</text>
</comment>